<evidence type="ECO:0000313" key="2">
    <source>
        <dbReference type="EMBL" id="KTB06162.1"/>
    </source>
</evidence>
<dbReference type="VEuPathDB" id="FungiDB:B1J91_G09196g"/>
<dbReference type="GO" id="GO:0000076">
    <property type="term" value="P:DNA replication checkpoint signaling"/>
    <property type="evidence" value="ECO:0007669"/>
    <property type="project" value="TreeGrafter"/>
</dbReference>
<dbReference type="GO" id="GO:0007095">
    <property type="term" value="P:mitotic G2 DNA damage checkpoint signaling"/>
    <property type="evidence" value="ECO:0007669"/>
    <property type="project" value="EnsemblFungi"/>
</dbReference>
<dbReference type="GO" id="GO:0031571">
    <property type="term" value="P:mitotic G1 DNA damage checkpoint signaling"/>
    <property type="evidence" value="ECO:0007669"/>
    <property type="project" value="EnsemblFungi"/>
</dbReference>
<dbReference type="InterPro" id="IPR046938">
    <property type="entry name" value="DNA_clamp_sf"/>
</dbReference>
<dbReference type="PANTHER" id="PTHR15237:SF0">
    <property type="entry name" value="CELL CYCLE CHECKPOINT CONTROL PROTEIN"/>
    <property type="match status" value="1"/>
</dbReference>
<reference evidence="2 3" key="1">
    <citation type="submission" date="2015-10" db="EMBL/GenBank/DDBJ databases">
        <title>Draft genomes sequences of Candida glabrata isolates 1A, 1B, 2A, 2B, 3A and 3B.</title>
        <authorList>
            <person name="Haavelsrud O.E."/>
            <person name="Gaustad P."/>
        </authorList>
    </citation>
    <scope>NUCLEOTIDE SEQUENCE [LARGE SCALE GENOMIC DNA]</scope>
    <source>
        <strain evidence="2">910700640</strain>
    </source>
</reference>
<dbReference type="VEuPathDB" id="FungiDB:CAGL0G09196g"/>
<dbReference type="PRINTS" id="PR02063">
    <property type="entry name" value="DNADAMAGECP1"/>
</dbReference>
<dbReference type="VEuPathDB" id="FungiDB:GWK60_G08899"/>
<dbReference type="OrthoDB" id="3992718at2759"/>
<comment type="caution">
    <text evidence="2">The sequence shown here is derived from an EMBL/GenBank/DDBJ whole genome shotgun (WGS) entry which is preliminary data.</text>
</comment>
<protein>
    <submittedName>
        <fullName evidence="2">DNA damage checkpoint protein 1</fullName>
    </submittedName>
</protein>
<dbReference type="SUPFAM" id="SSF55979">
    <property type="entry name" value="DNA clamp"/>
    <property type="match status" value="1"/>
</dbReference>
<dbReference type="PANTHER" id="PTHR15237">
    <property type="entry name" value="DNA REPAIR PROTEIN RAD9"/>
    <property type="match status" value="1"/>
</dbReference>
<dbReference type="VEuPathDB" id="FungiDB:GVI51_G09031"/>
<dbReference type="GO" id="GO:0030896">
    <property type="term" value="C:checkpoint clamp complex"/>
    <property type="evidence" value="ECO:0007669"/>
    <property type="project" value="EnsemblFungi"/>
</dbReference>
<dbReference type="GO" id="GO:0000725">
    <property type="term" value="P:recombinational repair"/>
    <property type="evidence" value="ECO:0007669"/>
    <property type="project" value="EnsemblFungi"/>
</dbReference>
<dbReference type="GO" id="GO:0051598">
    <property type="term" value="P:meiotic recombination checkpoint signaling"/>
    <property type="evidence" value="ECO:0007669"/>
    <property type="project" value="EnsemblFungi"/>
</dbReference>
<dbReference type="InterPro" id="IPR026217">
    <property type="entry name" value="Ddc1"/>
</dbReference>
<feature type="region of interest" description="Disordered" evidence="1">
    <location>
        <begin position="423"/>
        <end position="449"/>
    </location>
</feature>
<accession>A0A0W0C9D7</accession>
<proteinExistence type="predicted"/>
<dbReference type="AlphaFoldDB" id="A0A0W0C9D7"/>
<feature type="compositionally biased region" description="Polar residues" evidence="1">
    <location>
        <begin position="428"/>
        <end position="438"/>
    </location>
</feature>
<evidence type="ECO:0000256" key="1">
    <source>
        <dbReference type="SAM" id="MobiDB-lite"/>
    </source>
</evidence>
<feature type="region of interest" description="Disordered" evidence="1">
    <location>
        <begin position="548"/>
        <end position="577"/>
    </location>
</feature>
<evidence type="ECO:0000313" key="3">
    <source>
        <dbReference type="Proteomes" id="UP000054886"/>
    </source>
</evidence>
<dbReference type="GO" id="GO:0031573">
    <property type="term" value="P:mitotic intra-S DNA damage checkpoint signaling"/>
    <property type="evidence" value="ECO:0007669"/>
    <property type="project" value="EnsemblFungi"/>
</dbReference>
<organism evidence="2 3">
    <name type="scientific">Candida glabrata</name>
    <name type="common">Yeast</name>
    <name type="synonym">Torulopsis glabrata</name>
    <dbReference type="NCBI Taxonomy" id="5478"/>
    <lineage>
        <taxon>Eukaryota</taxon>
        <taxon>Fungi</taxon>
        <taxon>Dikarya</taxon>
        <taxon>Ascomycota</taxon>
        <taxon>Saccharomycotina</taxon>
        <taxon>Saccharomycetes</taxon>
        <taxon>Saccharomycetales</taxon>
        <taxon>Saccharomycetaceae</taxon>
        <taxon>Nakaseomyces</taxon>
    </lineage>
</organism>
<name>A0A0W0C9D7_CANGB</name>
<dbReference type="PhylomeDB" id="A0A0W0C9D7"/>
<dbReference type="EMBL" id="LLZZ01000110">
    <property type="protein sequence ID" value="KTB06162.1"/>
    <property type="molecule type" value="Genomic_DNA"/>
</dbReference>
<dbReference type="GO" id="GO:0030295">
    <property type="term" value="F:protein kinase activator activity"/>
    <property type="evidence" value="ECO:0007669"/>
    <property type="project" value="EnsemblFungi"/>
</dbReference>
<dbReference type="InterPro" id="IPR007268">
    <property type="entry name" value="Rad9/Ddc1"/>
</dbReference>
<dbReference type="Proteomes" id="UP000054886">
    <property type="component" value="Unassembled WGS sequence"/>
</dbReference>
<dbReference type="GO" id="GO:0071479">
    <property type="term" value="P:cellular response to ionizing radiation"/>
    <property type="evidence" value="ECO:0007669"/>
    <property type="project" value="TreeGrafter"/>
</dbReference>
<sequence>MSISLKVKAFDVSIRDTERQTLWFRAVYYLSTISEEICLTISDSFIIASAVNSAYTSSCKVTFERKFFDSFEYNPHEIVFGESGLQVAKDAIGESKKLYSLLINGKHLTTISKVSSDSGPVNEFKIAIDNTISCPEALANRLLVSIEMESLVQKEYSPQFTPTQYNPILVDLKYKRKFLDVFGTTETRSTSNSPIDPKLREICRNIEQELSKELFTDAITSENRDRNAMMEEINYICCNQSLLRNFVDNCNTSLTDEIQLQLDTRRLILTAFTKAIYGKGNDILKSAISMSNTIALTTLEHCSIFWVEDKEMSGRKPMAKTIVFKSKEFKNFVAMNTSSRQHDYSTGCINIWFCNPGDPILMEHKKGNVKFELLQVTDSYSQDNLPKVIAEGINTNSESPNKYSVSPLRMSAIKSTSNMNIKKEPRNTPLSKVYNMSSGYKDMSDGKPSPTRRLFVADDDMSEGELQSENQSVIERNSKETAFNVIPVHGFSNSHLDKDVGIALNERTEATRNATIIGWGSNTDMSEVTTNNANSGIDLFKKEKRKIYEQEGSQSKKAKGESQFGPTQTELPKGLLD</sequence>
<gene>
    <name evidence="2" type="ORF">AO440_001863</name>
</gene>
<dbReference type="Gene3D" id="3.70.10.10">
    <property type="match status" value="1"/>
</dbReference>